<evidence type="ECO:0000256" key="2">
    <source>
        <dbReference type="ARBA" id="ARBA00022692"/>
    </source>
</evidence>
<dbReference type="RefSeq" id="WP_076549709.1">
    <property type="nucleotide sequence ID" value="NZ_FTOL01000001.1"/>
</dbReference>
<organism evidence="7 8">
    <name type="scientific">Chryseobacterium ureilyticum</name>
    <dbReference type="NCBI Taxonomy" id="373668"/>
    <lineage>
        <taxon>Bacteria</taxon>
        <taxon>Pseudomonadati</taxon>
        <taxon>Bacteroidota</taxon>
        <taxon>Flavobacteriia</taxon>
        <taxon>Flavobacteriales</taxon>
        <taxon>Weeksellaceae</taxon>
        <taxon>Chryseobacterium group</taxon>
        <taxon>Chryseobacterium</taxon>
    </lineage>
</organism>
<reference evidence="8" key="1">
    <citation type="submission" date="2017-01" db="EMBL/GenBank/DDBJ databases">
        <authorList>
            <person name="Varghese N."/>
            <person name="Submissions S."/>
        </authorList>
    </citation>
    <scope>NUCLEOTIDE SEQUENCE [LARGE SCALE GENOMIC DNA]</scope>
    <source>
        <strain evidence="8">DSM 18017</strain>
    </source>
</reference>
<accession>A0A1N7KJM5</accession>
<dbReference type="EMBL" id="FTOL01000001">
    <property type="protein sequence ID" value="SIS61822.1"/>
    <property type="molecule type" value="Genomic_DNA"/>
</dbReference>
<evidence type="ECO:0000256" key="3">
    <source>
        <dbReference type="ARBA" id="ARBA00022989"/>
    </source>
</evidence>
<feature type="transmembrane region" description="Helical" evidence="5">
    <location>
        <begin position="85"/>
        <end position="108"/>
    </location>
</feature>
<evidence type="ECO:0000313" key="8">
    <source>
        <dbReference type="Proteomes" id="UP000186744"/>
    </source>
</evidence>
<evidence type="ECO:0000256" key="5">
    <source>
        <dbReference type="SAM" id="Phobius"/>
    </source>
</evidence>
<proteinExistence type="predicted"/>
<dbReference type="InterPro" id="IPR009908">
    <property type="entry name" value="Methylamine_util_MauE"/>
</dbReference>
<dbReference type="Pfam" id="PF07291">
    <property type="entry name" value="MauE"/>
    <property type="match status" value="1"/>
</dbReference>
<dbReference type="STRING" id="373668.SAMN05421786_101539"/>
<keyword evidence="8" id="KW-1185">Reference proteome</keyword>
<evidence type="ECO:0000256" key="1">
    <source>
        <dbReference type="ARBA" id="ARBA00004141"/>
    </source>
</evidence>
<evidence type="ECO:0000259" key="6">
    <source>
        <dbReference type="Pfam" id="PF07291"/>
    </source>
</evidence>
<keyword evidence="3 5" id="KW-1133">Transmembrane helix</keyword>
<gene>
    <name evidence="7" type="ORF">SAMN05421786_101539</name>
</gene>
<dbReference type="Proteomes" id="UP000186744">
    <property type="component" value="Unassembled WGS sequence"/>
</dbReference>
<dbReference type="AlphaFoldDB" id="A0A1N7KJM5"/>
<keyword evidence="2 5" id="KW-0812">Transmembrane</keyword>
<dbReference type="GO" id="GO:0030416">
    <property type="term" value="P:methylamine metabolic process"/>
    <property type="evidence" value="ECO:0007669"/>
    <property type="project" value="InterPro"/>
</dbReference>
<evidence type="ECO:0000313" key="7">
    <source>
        <dbReference type="EMBL" id="SIS61822.1"/>
    </source>
</evidence>
<feature type="domain" description="Methylamine utilisation protein MauE" evidence="6">
    <location>
        <begin position="17"/>
        <end position="143"/>
    </location>
</feature>
<comment type="subcellular location">
    <subcellularLocation>
        <location evidence="1">Membrane</location>
        <topology evidence="1">Multi-pass membrane protein</topology>
    </subcellularLocation>
</comment>
<name>A0A1N7KJM5_9FLAO</name>
<dbReference type="GO" id="GO:0016020">
    <property type="term" value="C:membrane"/>
    <property type="evidence" value="ECO:0007669"/>
    <property type="project" value="UniProtKB-SubCell"/>
</dbReference>
<protein>
    <recommendedName>
        <fullName evidence="6">Methylamine utilisation protein MauE domain-containing protein</fullName>
    </recommendedName>
</protein>
<feature type="transmembrane region" description="Helical" evidence="5">
    <location>
        <begin position="52"/>
        <end position="78"/>
    </location>
</feature>
<sequence length="160" mass="18443">MTFQRKSQNTQTMRTKNLIAETIIFLLLLMWAYTFVSKVLDFDTFRRQINGAYLLSALGSALPYFLQLLHLSLVILLLKKSWRKIGLITSLSVMLLYTGYLIYILKFAPSIPCSCISLFRGLIWNDQLWINLAVLTLNIIGLIMFSYKSPPHSSHVQTTY</sequence>
<evidence type="ECO:0000256" key="4">
    <source>
        <dbReference type="ARBA" id="ARBA00023136"/>
    </source>
</evidence>
<keyword evidence="4 5" id="KW-0472">Membrane</keyword>
<feature type="transmembrane region" description="Helical" evidence="5">
    <location>
        <begin position="20"/>
        <end position="40"/>
    </location>
</feature>
<feature type="transmembrane region" description="Helical" evidence="5">
    <location>
        <begin position="128"/>
        <end position="147"/>
    </location>
</feature>